<evidence type="ECO:0000313" key="2">
    <source>
        <dbReference type="Proteomes" id="UP000823388"/>
    </source>
</evidence>
<name>A0A8T0W5A6_PANVG</name>
<dbReference type="AlphaFoldDB" id="A0A8T0W5A6"/>
<comment type="caution">
    <text evidence="1">The sequence shown here is derived from an EMBL/GenBank/DDBJ whole genome shotgun (WGS) entry which is preliminary data.</text>
</comment>
<dbReference type="Proteomes" id="UP000823388">
    <property type="component" value="Chromosome 2K"/>
</dbReference>
<proteinExistence type="predicted"/>
<gene>
    <name evidence="1" type="ORF">PVAP13_2KG076016</name>
</gene>
<dbReference type="EMBL" id="CM029039">
    <property type="protein sequence ID" value="KAG2640514.1"/>
    <property type="molecule type" value="Genomic_DNA"/>
</dbReference>
<protein>
    <submittedName>
        <fullName evidence="1">Uncharacterized protein</fullName>
    </submittedName>
</protein>
<evidence type="ECO:0000313" key="1">
    <source>
        <dbReference type="EMBL" id="KAG2640514.1"/>
    </source>
</evidence>
<sequence>MFDYSIVATALWPPTTLAEGLRLTPRTIERNTLCTHMPRFNGSKSAPSSTRFMPFRW</sequence>
<organism evidence="1 2">
    <name type="scientific">Panicum virgatum</name>
    <name type="common">Blackwell switchgrass</name>
    <dbReference type="NCBI Taxonomy" id="38727"/>
    <lineage>
        <taxon>Eukaryota</taxon>
        <taxon>Viridiplantae</taxon>
        <taxon>Streptophyta</taxon>
        <taxon>Embryophyta</taxon>
        <taxon>Tracheophyta</taxon>
        <taxon>Spermatophyta</taxon>
        <taxon>Magnoliopsida</taxon>
        <taxon>Liliopsida</taxon>
        <taxon>Poales</taxon>
        <taxon>Poaceae</taxon>
        <taxon>PACMAD clade</taxon>
        <taxon>Panicoideae</taxon>
        <taxon>Panicodae</taxon>
        <taxon>Paniceae</taxon>
        <taxon>Panicinae</taxon>
        <taxon>Panicum</taxon>
        <taxon>Panicum sect. Hiantes</taxon>
    </lineage>
</organism>
<accession>A0A8T0W5A6</accession>
<reference evidence="1" key="1">
    <citation type="submission" date="2020-05" db="EMBL/GenBank/DDBJ databases">
        <title>WGS assembly of Panicum virgatum.</title>
        <authorList>
            <person name="Lovell J.T."/>
            <person name="Jenkins J."/>
            <person name="Shu S."/>
            <person name="Juenger T.E."/>
            <person name="Schmutz J."/>
        </authorList>
    </citation>
    <scope>NUCLEOTIDE SEQUENCE</scope>
    <source>
        <strain evidence="1">AP13</strain>
    </source>
</reference>
<keyword evidence="2" id="KW-1185">Reference proteome</keyword>